<accession>A0ABQ9GRI0</accession>
<keyword evidence="2" id="KW-1185">Reference proteome</keyword>
<organism evidence="1 2">
    <name type="scientific">Dryococelus australis</name>
    <dbReference type="NCBI Taxonomy" id="614101"/>
    <lineage>
        <taxon>Eukaryota</taxon>
        <taxon>Metazoa</taxon>
        <taxon>Ecdysozoa</taxon>
        <taxon>Arthropoda</taxon>
        <taxon>Hexapoda</taxon>
        <taxon>Insecta</taxon>
        <taxon>Pterygota</taxon>
        <taxon>Neoptera</taxon>
        <taxon>Polyneoptera</taxon>
        <taxon>Phasmatodea</taxon>
        <taxon>Verophasmatodea</taxon>
        <taxon>Anareolatae</taxon>
        <taxon>Phasmatidae</taxon>
        <taxon>Eurycanthinae</taxon>
        <taxon>Dryococelus</taxon>
    </lineage>
</organism>
<protein>
    <submittedName>
        <fullName evidence="1">Uncharacterized protein</fullName>
    </submittedName>
</protein>
<dbReference type="Proteomes" id="UP001159363">
    <property type="component" value="Chromosome 9"/>
</dbReference>
<proteinExistence type="predicted"/>
<comment type="caution">
    <text evidence="1">The sequence shown here is derived from an EMBL/GenBank/DDBJ whole genome shotgun (WGS) entry which is preliminary data.</text>
</comment>
<evidence type="ECO:0000313" key="1">
    <source>
        <dbReference type="EMBL" id="KAJ8874611.1"/>
    </source>
</evidence>
<gene>
    <name evidence="1" type="ORF">PR048_025477</name>
</gene>
<dbReference type="EMBL" id="JARBHB010000010">
    <property type="protein sequence ID" value="KAJ8874611.1"/>
    <property type="molecule type" value="Genomic_DNA"/>
</dbReference>
<reference evidence="1 2" key="1">
    <citation type="submission" date="2023-02" db="EMBL/GenBank/DDBJ databases">
        <title>LHISI_Scaffold_Assembly.</title>
        <authorList>
            <person name="Stuart O.P."/>
            <person name="Cleave R."/>
            <person name="Magrath M.J.L."/>
            <person name="Mikheyev A.S."/>
        </authorList>
    </citation>
    <scope>NUCLEOTIDE SEQUENCE [LARGE SCALE GENOMIC DNA]</scope>
    <source>
        <strain evidence="1">Daus_M_001</strain>
        <tissue evidence="1">Leg muscle</tissue>
    </source>
</reference>
<sequence>MCAGTNIKVCEISFIDPAPSTSASFPLDIIVNEISLSQPTVILSENQWTDPSGRNEQFDFCMQSGINSEVREELRDVTPIKIFEMFITEDILQMMVEQTNKYAEQTFNNKEQVEGDRLHKISHLTEKLKRNLDTIRDSVYHSREGWQSNSIFRTSPASKESSCSYCVLPTDIHGISVFIVARKGILVEQCQQKYFILELLLNSQIIYKLCSIKKLPVAAFKEEIVKELLKKPIEIEVCENSP</sequence>
<name>A0ABQ9GRI0_9NEOP</name>
<evidence type="ECO:0000313" key="2">
    <source>
        <dbReference type="Proteomes" id="UP001159363"/>
    </source>
</evidence>